<dbReference type="Pfam" id="PF13231">
    <property type="entry name" value="PMT_2"/>
    <property type="match status" value="1"/>
</dbReference>
<accession>A0A1G7Z2R2</accession>
<evidence type="ECO:0000256" key="2">
    <source>
        <dbReference type="ARBA" id="ARBA00022475"/>
    </source>
</evidence>
<feature type="domain" description="Glycosyltransferase RgtA/B/C/D-like" evidence="9">
    <location>
        <begin position="124"/>
        <end position="281"/>
    </location>
</feature>
<feature type="transmembrane region" description="Helical" evidence="8">
    <location>
        <begin position="429"/>
        <end position="447"/>
    </location>
</feature>
<evidence type="ECO:0000256" key="4">
    <source>
        <dbReference type="ARBA" id="ARBA00022679"/>
    </source>
</evidence>
<organism evidence="10 11">
    <name type="scientific">Dyadobacter soli</name>
    <dbReference type="NCBI Taxonomy" id="659014"/>
    <lineage>
        <taxon>Bacteria</taxon>
        <taxon>Pseudomonadati</taxon>
        <taxon>Bacteroidota</taxon>
        <taxon>Cytophagia</taxon>
        <taxon>Cytophagales</taxon>
        <taxon>Spirosomataceae</taxon>
        <taxon>Dyadobacter</taxon>
    </lineage>
</organism>
<evidence type="ECO:0000256" key="1">
    <source>
        <dbReference type="ARBA" id="ARBA00004651"/>
    </source>
</evidence>
<feature type="transmembrane region" description="Helical" evidence="8">
    <location>
        <begin position="195"/>
        <end position="213"/>
    </location>
</feature>
<dbReference type="GO" id="GO:0009103">
    <property type="term" value="P:lipopolysaccharide biosynthetic process"/>
    <property type="evidence" value="ECO:0007669"/>
    <property type="project" value="UniProtKB-ARBA"/>
</dbReference>
<evidence type="ECO:0000259" key="9">
    <source>
        <dbReference type="Pfam" id="PF13231"/>
    </source>
</evidence>
<proteinExistence type="predicted"/>
<evidence type="ECO:0000256" key="8">
    <source>
        <dbReference type="SAM" id="Phobius"/>
    </source>
</evidence>
<sequence>MSLIQTKETLRSRLILLLILVAGLALRLHNLDRYSIFFDEVSTLLVSQGIVLEGANQKEAFASRELSDSRFWTTPAFPQQQVLRTFTANEIYTPKAFTPAEFWAPKSIQDYYEAMTRSDIGNSPFYYALLHPWIDIFGFSDFSIRFFSVIFSVLIIGLTYLFAKRFFGVNTALIAAGITAIEPFFIAYSHQARNYSLTFFLTLAATYFFLQIIEDKPGKGNKLWLYVGYVFTAGLGLLSHFLVIAVLLAHALYALFFLRTIKGWVRMAIAAVFTLSGVTWWLLFGGGVYTLSSLQHQAERYRYQAETGGKVFGDILPATPLNVFNKSLPIFTDLIIFTNGLTDALGGKKNVAVALLAALILIVWYRFKDKINTPAWLTPRFPYLLIIIAGLFYNNHKLQFSILSVSLFALSFIPDLHKNTTREHRARLLLLYIMALVPTLFLILMSFKNGHTYGIMQRYSGFSFPYVIILLSLLLQYYATLKHEFLVLIFVFLAAQLYFVGLRLKEFYEDRSPKYGYFAVPRVPNPYWEAAQKIKASYQPGDTIFYPAPRYEVLSEMDRTFLPYSIHDAQITNLYFPKDAQYVQVMDMDQSQRIWIKKQGQAEPLEIMKLTGKRYGFE</sequence>
<feature type="transmembrane region" description="Helical" evidence="8">
    <location>
        <begin position="459"/>
        <end position="479"/>
    </location>
</feature>
<reference evidence="11" key="1">
    <citation type="submission" date="2016-10" db="EMBL/GenBank/DDBJ databases">
        <authorList>
            <person name="Varghese N."/>
            <person name="Submissions S."/>
        </authorList>
    </citation>
    <scope>NUCLEOTIDE SEQUENCE [LARGE SCALE GENOMIC DNA]</scope>
    <source>
        <strain evidence="11">DSM 25329</strain>
    </source>
</reference>
<dbReference type="GO" id="GO:0016763">
    <property type="term" value="F:pentosyltransferase activity"/>
    <property type="evidence" value="ECO:0007669"/>
    <property type="project" value="TreeGrafter"/>
</dbReference>
<evidence type="ECO:0000256" key="5">
    <source>
        <dbReference type="ARBA" id="ARBA00022692"/>
    </source>
</evidence>
<protein>
    <submittedName>
        <fullName evidence="10">Dolichyl-phosphate-mannose-protein mannosyltransferase</fullName>
    </submittedName>
</protein>
<keyword evidence="2" id="KW-1003">Cell membrane</keyword>
<feature type="transmembrane region" description="Helical" evidence="8">
    <location>
        <begin position="225"/>
        <end position="258"/>
    </location>
</feature>
<feature type="transmembrane region" description="Helical" evidence="8">
    <location>
        <begin position="373"/>
        <end position="393"/>
    </location>
</feature>
<dbReference type="GO" id="GO:0005886">
    <property type="term" value="C:plasma membrane"/>
    <property type="evidence" value="ECO:0007669"/>
    <property type="project" value="UniProtKB-SubCell"/>
</dbReference>
<comment type="subcellular location">
    <subcellularLocation>
        <location evidence="1">Cell membrane</location>
        <topology evidence="1">Multi-pass membrane protein</topology>
    </subcellularLocation>
</comment>
<feature type="transmembrane region" description="Helical" evidence="8">
    <location>
        <begin position="264"/>
        <end position="292"/>
    </location>
</feature>
<evidence type="ECO:0000313" key="11">
    <source>
        <dbReference type="Proteomes" id="UP000198748"/>
    </source>
</evidence>
<keyword evidence="5 8" id="KW-0812">Transmembrane</keyword>
<dbReference type="PANTHER" id="PTHR33908:SF11">
    <property type="entry name" value="MEMBRANE PROTEIN"/>
    <property type="match status" value="1"/>
</dbReference>
<keyword evidence="11" id="KW-1185">Reference proteome</keyword>
<dbReference type="Proteomes" id="UP000198748">
    <property type="component" value="Unassembled WGS sequence"/>
</dbReference>
<dbReference type="InterPro" id="IPR038731">
    <property type="entry name" value="RgtA/B/C-like"/>
</dbReference>
<dbReference type="InterPro" id="IPR050297">
    <property type="entry name" value="LipidA_mod_glycosyltrf_83"/>
</dbReference>
<name>A0A1G7Z2R2_9BACT</name>
<evidence type="ECO:0000256" key="3">
    <source>
        <dbReference type="ARBA" id="ARBA00022676"/>
    </source>
</evidence>
<dbReference type="AlphaFoldDB" id="A0A1G7Z2R2"/>
<keyword evidence="6 8" id="KW-1133">Transmembrane helix</keyword>
<evidence type="ECO:0000256" key="7">
    <source>
        <dbReference type="ARBA" id="ARBA00023136"/>
    </source>
</evidence>
<dbReference type="PANTHER" id="PTHR33908">
    <property type="entry name" value="MANNOSYLTRANSFERASE YKCB-RELATED"/>
    <property type="match status" value="1"/>
</dbReference>
<keyword evidence="7 8" id="KW-0472">Membrane</keyword>
<evidence type="ECO:0000313" key="10">
    <source>
        <dbReference type="EMBL" id="SDH02887.1"/>
    </source>
</evidence>
<dbReference type="STRING" id="659014.SAMN04487996_12747"/>
<gene>
    <name evidence="10" type="ORF">SAMN04487996_12747</name>
</gene>
<evidence type="ECO:0000256" key="6">
    <source>
        <dbReference type="ARBA" id="ARBA00022989"/>
    </source>
</evidence>
<keyword evidence="3 10" id="KW-0328">Glycosyltransferase</keyword>
<dbReference type="RefSeq" id="WP_229212965.1">
    <property type="nucleotide sequence ID" value="NZ_FNAN01000027.1"/>
</dbReference>
<feature type="transmembrane region" description="Helical" evidence="8">
    <location>
        <begin position="485"/>
        <end position="504"/>
    </location>
</feature>
<feature type="transmembrane region" description="Helical" evidence="8">
    <location>
        <begin position="169"/>
        <end position="189"/>
    </location>
</feature>
<feature type="transmembrane region" description="Helical" evidence="8">
    <location>
        <begin position="142"/>
        <end position="162"/>
    </location>
</feature>
<dbReference type="EMBL" id="FNAN01000027">
    <property type="protein sequence ID" value="SDH02887.1"/>
    <property type="molecule type" value="Genomic_DNA"/>
</dbReference>
<keyword evidence="4 10" id="KW-0808">Transferase</keyword>
<feature type="transmembrane region" description="Helical" evidence="8">
    <location>
        <begin position="351"/>
        <end position="367"/>
    </location>
</feature>